<comment type="caution">
    <text evidence="5">The sequence shown here is derived from an EMBL/GenBank/DDBJ whole genome shotgun (WGS) entry which is preliminary data.</text>
</comment>
<comment type="catalytic activity">
    <reaction evidence="2">
        <text>D-mannitol 1-phosphate + NAD(+) = beta-D-fructose 6-phosphate + NADH + H(+)</text>
        <dbReference type="Rhea" id="RHEA:19661"/>
        <dbReference type="ChEBI" id="CHEBI:15378"/>
        <dbReference type="ChEBI" id="CHEBI:57540"/>
        <dbReference type="ChEBI" id="CHEBI:57634"/>
        <dbReference type="ChEBI" id="CHEBI:57945"/>
        <dbReference type="ChEBI" id="CHEBI:61381"/>
        <dbReference type="EC" id="1.1.1.17"/>
    </reaction>
</comment>
<dbReference type="InterPro" id="IPR008927">
    <property type="entry name" value="6-PGluconate_DH-like_C_sf"/>
</dbReference>
<dbReference type="Gene3D" id="3.40.50.720">
    <property type="entry name" value="NAD(P)-binding Rossmann-like Domain"/>
    <property type="match status" value="1"/>
</dbReference>
<proteinExistence type="predicted"/>
<dbReference type="Pfam" id="PF01232">
    <property type="entry name" value="Mannitol_dh"/>
    <property type="match status" value="1"/>
</dbReference>
<sequence>MLRLDRSSIQNNKAAWTAAGVELPQFDYDQVAAQTQTKPEWIHFGAGNIFRGFVANVHQKLLNLGVADTGIIAAETFDFEMIDKVYKPYDNLTLLVLMNANGDFEKKVISSIVEGITADPTRIEDNKRLVEIFENPSLQMASFTITEKGYSLTGPSGQYMGIVEQDIANGLDRPIHAMSIIAALAHRRYVKGQYPLTFVSMDNCSHNGDKLKNGVVTIAKEWAKKGFVEQGFVAYLEDESKITFPLSMIDKITPRPSTEVQEALLKQGIGEMDVIITSKNTYTAPFVNAEVSEYLVIEDKFTNGRPALEQAGVIFTDRDTVNNVETMKVTTCLNPLHTALAVSGCLLGYTLIADEMKDATLRKFVEIIGYQEGLPVVVDPRIISPKQFLDEVLNERFANPFIPDTPQRIATDTSQKVGIRFGETIKSYARREDLNPADLTAIPLAIATWCRYLLGVNDEGEKFAISSDPLLETLQAALQGVALGDTTSNVQAILHDETIFGVNLYEVGLGQKIETMFHEMLAGTGAVRRTLEKYIG</sequence>
<dbReference type="PANTHER" id="PTHR43362:SF1">
    <property type="entry name" value="MANNITOL DEHYDROGENASE 2-RELATED"/>
    <property type="match status" value="1"/>
</dbReference>
<dbReference type="Gene3D" id="1.10.1040.10">
    <property type="entry name" value="N-(1-d-carboxylethyl)-l-norvaline Dehydrogenase, domain 2"/>
    <property type="match status" value="1"/>
</dbReference>
<dbReference type="InterPro" id="IPR013118">
    <property type="entry name" value="Mannitol_DH_C"/>
</dbReference>
<dbReference type="InterPro" id="IPR036291">
    <property type="entry name" value="NAD(P)-bd_dom_sf"/>
</dbReference>
<dbReference type="GO" id="GO:0008926">
    <property type="term" value="F:mannitol-1-phosphate 5-dehydrogenase activity"/>
    <property type="evidence" value="ECO:0007669"/>
    <property type="project" value="UniProtKB-EC"/>
</dbReference>
<evidence type="ECO:0000313" key="5">
    <source>
        <dbReference type="EMBL" id="MRN53492.1"/>
    </source>
</evidence>
<protein>
    <submittedName>
        <fullName evidence="5">Mannitol dehydrogenase family protein</fullName>
    </submittedName>
</protein>
<evidence type="ECO:0000313" key="6">
    <source>
        <dbReference type="Proteomes" id="UP000463051"/>
    </source>
</evidence>
<gene>
    <name evidence="5" type="ORF">GJB61_10850</name>
</gene>
<dbReference type="InterPro" id="IPR013131">
    <property type="entry name" value="Mannitol_DH_N"/>
</dbReference>
<evidence type="ECO:0000259" key="4">
    <source>
        <dbReference type="Pfam" id="PF08125"/>
    </source>
</evidence>
<dbReference type="PANTHER" id="PTHR43362">
    <property type="entry name" value="MANNITOL DEHYDROGENASE DSF1-RELATED"/>
    <property type="match status" value="1"/>
</dbReference>
<evidence type="ECO:0000256" key="1">
    <source>
        <dbReference type="ARBA" id="ARBA00023002"/>
    </source>
</evidence>
<keyword evidence="6" id="KW-1185">Reference proteome</keyword>
<dbReference type="AlphaFoldDB" id="A0A7X2H4R0"/>
<dbReference type="EMBL" id="WJXB01000003">
    <property type="protein sequence ID" value="MRN53492.1"/>
    <property type="molecule type" value="Genomic_DNA"/>
</dbReference>
<dbReference type="InterPro" id="IPR013328">
    <property type="entry name" value="6PGD_dom2"/>
</dbReference>
<evidence type="ECO:0000259" key="3">
    <source>
        <dbReference type="Pfam" id="PF01232"/>
    </source>
</evidence>
<reference evidence="5 6" key="1">
    <citation type="submission" date="2019-11" db="EMBL/GenBank/DDBJ databases">
        <title>Paenibacillus monticola sp. nov., a novel PGPR strain isolated from mountain sample in China.</title>
        <authorList>
            <person name="Zhao Q."/>
            <person name="Li H.-P."/>
            <person name="Zhang J.-L."/>
        </authorList>
    </citation>
    <scope>NUCLEOTIDE SEQUENCE [LARGE SCALE GENOMIC DNA]</scope>
    <source>
        <strain evidence="5 6">LC-T2</strain>
    </source>
</reference>
<feature type="domain" description="Mannitol dehydrogenase C-terminal" evidence="4">
    <location>
        <begin position="322"/>
        <end position="518"/>
    </location>
</feature>
<dbReference type="RefSeq" id="WP_154118511.1">
    <property type="nucleotide sequence ID" value="NZ_WJXB01000003.1"/>
</dbReference>
<dbReference type="Pfam" id="PF08125">
    <property type="entry name" value="Mannitol_dh_C"/>
    <property type="match status" value="1"/>
</dbReference>
<dbReference type="InterPro" id="IPR050988">
    <property type="entry name" value="Mannitol_DH/Oxidoreductase"/>
</dbReference>
<accession>A0A7X2H4R0</accession>
<evidence type="ECO:0000256" key="2">
    <source>
        <dbReference type="ARBA" id="ARBA00048615"/>
    </source>
</evidence>
<dbReference type="SUPFAM" id="SSF48179">
    <property type="entry name" value="6-phosphogluconate dehydrogenase C-terminal domain-like"/>
    <property type="match status" value="1"/>
</dbReference>
<organism evidence="5 6">
    <name type="scientific">Paenibacillus monticola</name>
    <dbReference type="NCBI Taxonomy" id="2666075"/>
    <lineage>
        <taxon>Bacteria</taxon>
        <taxon>Bacillati</taxon>
        <taxon>Bacillota</taxon>
        <taxon>Bacilli</taxon>
        <taxon>Bacillales</taxon>
        <taxon>Paenibacillaceae</taxon>
        <taxon>Paenibacillus</taxon>
    </lineage>
</organism>
<dbReference type="Proteomes" id="UP000463051">
    <property type="component" value="Unassembled WGS sequence"/>
</dbReference>
<dbReference type="SUPFAM" id="SSF51735">
    <property type="entry name" value="NAD(P)-binding Rossmann-fold domains"/>
    <property type="match status" value="1"/>
</dbReference>
<feature type="domain" description="Mannitol dehydrogenase N-terminal" evidence="3">
    <location>
        <begin position="42"/>
        <end position="309"/>
    </location>
</feature>
<name>A0A7X2H4R0_9BACL</name>
<keyword evidence="1" id="KW-0560">Oxidoreductase</keyword>